<keyword evidence="2" id="KW-1185">Reference proteome</keyword>
<gene>
    <name evidence="1" type="ORF">C1H46_033813</name>
</gene>
<evidence type="ECO:0000313" key="2">
    <source>
        <dbReference type="Proteomes" id="UP000315295"/>
    </source>
</evidence>
<dbReference type="EMBL" id="VIEB01000799">
    <property type="protein sequence ID" value="TQD80634.1"/>
    <property type="molecule type" value="Genomic_DNA"/>
</dbReference>
<proteinExistence type="predicted"/>
<evidence type="ECO:0000313" key="1">
    <source>
        <dbReference type="EMBL" id="TQD80634.1"/>
    </source>
</evidence>
<dbReference type="Proteomes" id="UP000315295">
    <property type="component" value="Unassembled WGS sequence"/>
</dbReference>
<name>A0A540L2C4_MALBA</name>
<organism evidence="1 2">
    <name type="scientific">Malus baccata</name>
    <name type="common">Siberian crab apple</name>
    <name type="synonym">Pyrus baccata</name>
    <dbReference type="NCBI Taxonomy" id="106549"/>
    <lineage>
        <taxon>Eukaryota</taxon>
        <taxon>Viridiplantae</taxon>
        <taxon>Streptophyta</taxon>
        <taxon>Embryophyta</taxon>
        <taxon>Tracheophyta</taxon>
        <taxon>Spermatophyta</taxon>
        <taxon>Magnoliopsida</taxon>
        <taxon>eudicotyledons</taxon>
        <taxon>Gunneridae</taxon>
        <taxon>Pentapetalae</taxon>
        <taxon>rosids</taxon>
        <taxon>fabids</taxon>
        <taxon>Rosales</taxon>
        <taxon>Rosaceae</taxon>
        <taxon>Amygdaloideae</taxon>
        <taxon>Maleae</taxon>
        <taxon>Malus</taxon>
    </lineage>
</organism>
<protein>
    <submittedName>
        <fullName evidence="1">Uncharacterized protein</fullName>
    </submittedName>
</protein>
<comment type="caution">
    <text evidence="1">The sequence shown here is derived from an EMBL/GenBank/DDBJ whole genome shotgun (WGS) entry which is preliminary data.</text>
</comment>
<reference evidence="1 2" key="1">
    <citation type="journal article" date="2019" name="G3 (Bethesda)">
        <title>Sequencing of a Wild Apple (Malus baccata) Genome Unravels the Differences Between Cultivated and Wild Apple Species Regarding Disease Resistance and Cold Tolerance.</title>
        <authorList>
            <person name="Chen X."/>
        </authorList>
    </citation>
    <scope>NUCLEOTIDE SEQUENCE [LARGE SCALE GENOMIC DNA]</scope>
    <source>
        <strain evidence="2">cv. Shandingzi</strain>
        <tissue evidence="1">Leaves</tissue>
    </source>
</reference>
<accession>A0A540L2C4</accession>
<sequence length="71" mass="7847">MDEKWPENDSIGSAKTLLLEPVCFQGCFFFKLVLEVSGVVRKLPHVLKSLNSTGITTIPAGPSRSFRVTPR</sequence>
<dbReference type="AlphaFoldDB" id="A0A540L2C4"/>